<dbReference type="AlphaFoldDB" id="A0A1H8U3A3"/>
<dbReference type="RefSeq" id="WP_089825806.1">
    <property type="nucleotide sequence ID" value="NZ_FODV01000009.1"/>
</dbReference>
<gene>
    <name evidence="1" type="ORF">SAMN04487948_109102</name>
</gene>
<dbReference type="InterPro" id="IPR055945">
    <property type="entry name" value="DUF7523"/>
</dbReference>
<name>A0A1H8U3A3_9EURY</name>
<reference evidence="2" key="1">
    <citation type="submission" date="2016-10" db="EMBL/GenBank/DDBJ databases">
        <authorList>
            <person name="Varghese N."/>
            <person name="Submissions S."/>
        </authorList>
    </citation>
    <scope>NUCLEOTIDE SEQUENCE [LARGE SCALE GENOMIC DNA]</scope>
    <source>
        <strain evidence="2">CGMCC 1.10121</strain>
    </source>
</reference>
<organism evidence="1 2">
    <name type="scientific">Halogranum amylolyticum</name>
    <dbReference type="NCBI Taxonomy" id="660520"/>
    <lineage>
        <taxon>Archaea</taxon>
        <taxon>Methanobacteriati</taxon>
        <taxon>Methanobacteriota</taxon>
        <taxon>Stenosarchaea group</taxon>
        <taxon>Halobacteria</taxon>
        <taxon>Halobacteriales</taxon>
        <taxon>Haloferacaceae</taxon>
    </lineage>
</organism>
<dbReference type="Pfam" id="PF24367">
    <property type="entry name" value="DUF7523"/>
    <property type="match status" value="1"/>
</dbReference>
<evidence type="ECO:0000313" key="1">
    <source>
        <dbReference type="EMBL" id="SEO97567.1"/>
    </source>
</evidence>
<accession>A0A1H8U3A3</accession>
<evidence type="ECO:0000313" key="2">
    <source>
        <dbReference type="Proteomes" id="UP000199126"/>
    </source>
</evidence>
<sequence length="169" mass="17570">MSLAADTREAVRERPFLRDALRAGVVNHTAAADFLALDGEREAVATALRRFSEDLDDYATEERRVRVTMQSGVEVDTAESGDGDERNETEPLFSLGGTSVADGGSQTAVLATGEVDAAGLAAVLERLAVDDVAVDAAAVAGETLLVVVGRRDGATAVRVVESALESVPA</sequence>
<proteinExistence type="predicted"/>
<keyword evidence="2" id="KW-1185">Reference proteome</keyword>
<dbReference type="Proteomes" id="UP000199126">
    <property type="component" value="Unassembled WGS sequence"/>
</dbReference>
<dbReference type="OrthoDB" id="213717at2157"/>
<protein>
    <submittedName>
        <fullName evidence="1">Uncharacterized protein</fullName>
    </submittedName>
</protein>
<dbReference type="EMBL" id="FODV01000009">
    <property type="protein sequence ID" value="SEO97567.1"/>
    <property type="molecule type" value="Genomic_DNA"/>
</dbReference>